<reference evidence="1 2" key="1">
    <citation type="submission" date="2020-05" db="EMBL/GenBank/DDBJ databases">
        <title>Nakamurella sp. DB0629 isolated from air conditioner.</title>
        <authorList>
            <person name="Kim D.H."/>
            <person name="Kim D.-U."/>
        </authorList>
    </citation>
    <scope>NUCLEOTIDE SEQUENCE [LARGE SCALE GENOMIC DNA]</scope>
    <source>
        <strain evidence="1 2">DB0629</strain>
    </source>
</reference>
<proteinExistence type="predicted"/>
<gene>
    <name evidence="1" type="ORF">HKD39_03720</name>
</gene>
<organism evidence="1 2">
    <name type="scientific">Nakamurella aerolata</name>
    <dbReference type="NCBI Taxonomy" id="1656892"/>
    <lineage>
        <taxon>Bacteria</taxon>
        <taxon>Bacillati</taxon>
        <taxon>Actinomycetota</taxon>
        <taxon>Actinomycetes</taxon>
        <taxon>Nakamurellales</taxon>
        <taxon>Nakamurellaceae</taxon>
        <taxon>Nakamurella</taxon>
    </lineage>
</organism>
<dbReference type="Proteomes" id="UP000562984">
    <property type="component" value="Unassembled WGS sequence"/>
</dbReference>
<dbReference type="AlphaFoldDB" id="A0A849A8P0"/>
<dbReference type="InterPro" id="IPR034660">
    <property type="entry name" value="DinB/YfiT-like"/>
</dbReference>
<dbReference type="SUPFAM" id="SSF109854">
    <property type="entry name" value="DinB/YfiT-like putative metalloenzymes"/>
    <property type="match status" value="1"/>
</dbReference>
<dbReference type="Gene3D" id="1.20.120.450">
    <property type="entry name" value="dinb family like domain"/>
    <property type="match status" value="1"/>
</dbReference>
<keyword evidence="2" id="KW-1185">Reference proteome</keyword>
<evidence type="ECO:0000313" key="1">
    <source>
        <dbReference type="EMBL" id="NNG34840.1"/>
    </source>
</evidence>
<dbReference type="EMBL" id="JABEND010000002">
    <property type="protein sequence ID" value="NNG34840.1"/>
    <property type="molecule type" value="Genomic_DNA"/>
</dbReference>
<comment type="caution">
    <text evidence="1">The sequence shown here is derived from an EMBL/GenBank/DDBJ whole genome shotgun (WGS) entry which is preliminary data.</text>
</comment>
<protein>
    <submittedName>
        <fullName evidence="1">DUF664 domain-containing protein</fullName>
    </submittedName>
</protein>
<dbReference type="InterPro" id="IPR007061">
    <property type="entry name" value="MST-like"/>
</dbReference>
<sequence length="222" mass="24038">MDAELRGWTDQPGLRLDTSDLTVAQTADAVSAQLGSALLPAPARAAAAEPQRTDPPLHGSEFDTLLGFLNFHRDTLRWKVSGLTTEHLATPHPPSDLTLAGMLGHLTYVENYWTQEVLDGQGQAEPWASVDWSVDADWDWHSAIGSGGAELLDAFGAQNTDTDSRLRAAWQAGGGDALSAKADRSGEHFSVRWIMVHLVEEYARDNGHADLIRESIDGLTGE</sequence>
<name>A0A849A8P0_9ACTN</name>
<evidence type="ECO:0000313" key="2">
    <source>
        <dbReference type="Proteomes" id="UP000562984"/>
    </source>
</evidence>
<dbReference type="Pfam" id="PF04978">
    <property type="entry name" value="MST"/>
    <property type="match status" value="1"/>
</dbReference>
<accession>A0A849A8P0</accession>